<evidence type="ECO:0000313" key="15">
    <source>
        <dbReference type="RefSeq" id="XP_033788718.1"/>
    </source>
</evidence>
<accession>A0A6P8QML3</accession>
<dbReference type="InterPro" id="IPR000337">
    <property type="entry name" value="GPCR_3"/>
</dbReference>
<comment type="subcellular location">
    <subcellularLocation>
        <location evidence="1">Cell membrane</location>
        <topology evidence="1">Multi-pass membrane protein</topology>
    </subcellularLocation>
</comment>
<feature type="transmembrane region" description="Helical" evidence="12">
    <location>
        <begin position="590"/>
        <end position="614"/>
    </location>
</feature>
<dbReference type="GeneID" id="117354861"/>
<dbReference type="SUPFAM" id="SSF53822">
    <property type="entry name" value="Periplasmic binding protein-like I"/>
    <property type="match status" value="1"/>
</dbReference>
<keyword evidence="5" id="KW-0732">Signal</keyword>
<dbReference type="Gene3D" id="2.10.50.30">
    <property type="entry name" value="GPCR, family 3, nine cysteines domain"/>
    <property type="match status" value="1"/>
</dbReference>
<dbReference type="OrthoDB" id="5984008at2759"/>
<evidence type="ECO:0000256" key="9">
    <source>
        <dbReference type="ARBA" id="ARBA00023170"/>
    </source>
</evidence>
<feature type="transmembrane region" description="Helical" evidence="12">
    <location>
        <begin position="740"/>
        <end position="763"/>
    </location>
</feature>
<feature type="transmembrane region" description="Helical" evidence="12">
    <location>
        <begin position="677"/>
        <end position="702"/>
    </location>
</feature>
<dbReference type="PROSITE" id="PS50259">
    <property type="entry name" value="G_PROTEIN_RECEP_F3_4"/>
    <property type="match status" value="1"/>
</dbReference>
<feature type="domain" description="G-protein coupled receptors family 3 profile" evidence="13">
    <location>
        <begin position="520"/>
        <end position="784"/>
    </location>
</feature>
<evidence type="ECO:0000256" key="5">
    <source>
        <dbReference type="ARBA" id="ARBA00022729"/>
    </source>
</evidence>
<dbReference type="FunFam" id="2.10.50.30:FF:000002">
    <property type="entry name" value="Vomeronasal 2 receptor, h1"/>
    <property type="match status" value="1"/>
</dbReference>
<evidence type="ECO:0000256" key="10">
    <source>
        <dbReference type="ARBA" id="ARBA00023180"/>
    </source>
</evidence>
<evidence type="ECO:0000256" key="8">
    <source>
        <dbReference type="ARBA" id="ARBA00023136"/>
    </source>
</evidence>
<evidence type="ECO:0000256" key="1">
    <source>
        <dbReference type="ARBA" id="ARBA00004651"/>
    </source>
</evidence>
<dbReference type="InterPro" id="IPR001828">
    <property type="entry name" value="ANF_lig-bd_rcpt"/>
</dbReference>
<dbReference type="Pfam" id="PF07562">
    <property type="entry name" value="NCD3G"/>
    <property type="match status" value="1"/>
</dbReference>
<dbReference type="FunFam" id="3.40.50.2300:FF:000016">
    <property type="entry name" value="Taste 1 receptor member 2"/>
    <property type="match status" value="1"/>
</dbReference>
<dbReference type="Pfam" id="PF01094">
    <property type="entry name" value="ANF_receptor"/>
    <property type="match status" value="1"/>
</dbReference>
<evidence type="ECO:0000256" key="4">
    <source>
        <dbReference type="ARBA" id="ARBA00022692"/>
    </source>
</evidence>
<dbReference type="GO" id="GO:0004930">
    <property type="term" value="F:G protein-coupled receptor activity"/>
    <property type="evidence" value="ECO:0007669"/>
    <property type="project" value="UniProtKB-KW"/>
</dbReference>
<dbReference type="PROSITE" id="PS00981">
    <property type="entry name" value="G_PROTEIN_RECEP_F3_3"/>
    <property type="match status" value="1"/>
</dbReference>
<name>A0A6P8QML3_GEOSA</name>
<dbReference type="Gene3D" id="3.40.50.2300">
    <property type="match status" value="2"/>
</dbReference>
<keyword evidence="7" id="KW-0297">G-protein coupled receptor</keyword>
<keyword evidence="3" id="KW-1003">Cell membrane</keyword>
<dbReference type="InterPro" id="IPR004073">
    <property type="entry name" value="GPCR_3_vmron_rcpt_2"/>
</dbReference>
<evidence type="ECO:0000256" key="6">
    <source>
        <dbReference type="ARBA" id="ARBA00022989"/>
    </source>
</evidence>
<evidence type="ECO:0000256" key="11">
    <source>
        <dbReference type="ARBA" id="ARBA00023224"/>
    </source>
</evidence>
<evidence type="ECO:0000256" key="2">
    <source>
        <dbReference type="ARBA" id="ARBA00007242"/>
    </source>
</evidence>
<dbReference type="InterPro" id="IPR017978">
    <property type="entry name" value="GPCR_3_C"/>
</dbReference>
<dbReference type="InterPro" id="IPR017979">
    <property type="entry name" value="GPCR_3_CS"/>
</dbReference>
<dbReference type="PANTHER" id="PTHR24061">
    <property type="entry name" value="CALCIUM-SENSING RECEPTOR-RELATED"/>
    <property type="match status" value="1"/>
</dbReference>
<feature type="transmembrane region" description="Helical" evidence="12">
    <location>
        <begin position="635"/>
        <end position="657"/>
    </location>
</feature>
<gene>
    <name evidence="15" type="primary">LOC117354861</name>
</gene>
<keyword evidence="8 12" id="KW-0472">Membrane</keyword>
<protein>
    <submittedName>
        <fullName evidence="15">Extracellular calcium-sensing receptor-like</fullName>
    </submittedName>
</protein>
<evidence type="ECO:0000313" key="14">
    <source>
        <dbReference type="Proteomes" id="UP000515159"/>
    </source>
</evidence>
<reference evidence="15" key="1">
    <citation type="submission" date="2025-08" db="UniProtKB">
        <authorList>
            <consortium name="RefSeq"/>
        </authorList>
    </citation>
    <scope>IDENTIFICATION</scope>
</reference>
<dbReference type="PRINTS" id="PR01535">
    <property type="entry name" value="VOMERONASL2R"/>
</dbReference>
<dbReference type="Pfam" id="PF00003">
    <property type="entry name" value="7tm_3"/>
    <property type="match status" value="1"/>
</dbReference>
<keyword evidence="4 12" id="KW-0812">Transmembrane</keyword>
<dbReference type="InterPro" id="IPR028082">
    <property type="entry name" value="Peripla_BP_I"/>
</dbReference>
<dbReference type="RefSeq" id="XP_033788718.1">
    <property type="nucleotide sequence ID" value="XM_033932827.1"/>
</dbReference>
<dbReference type="PANTHER" id="PTHR24061:SF0">
    <property type="entry name" value="C-FAMILY ODORANT RECEPTOR OLFCT1"/>
    <property type="match status" value="1"/>
</dbReference>
<dbReference type="InParanoid" id="A0A6P8QML3"/>
<dbReference type="InterPro" id="IPR011500">
    <property type="entry name" value="GPCR_3_9-Cys_dom"/>
</dbReference>
<dbReference type="GO" id="GO:0005886">
    <property type="term" value="C:plasma membrane"/>
    <property type="evidence" value="ECO:0007669"/>
    <property type="project" value="UniProtKB-SubCell"/>
</dbReference>
<feature type="transmembrane region" description="Helical" evidence="12">
    <location>
        <begin position="557"/>
        <end position="578"/>
    </location>
</feature>
<feature type="transmembrane region" description="Helical" evidence="12">
    <location>
        <begin position="714"/>
        <end position="734"/>
    </location>
</feature>
<proteinExistence type="inferred from homology"/>
<evidence type="ECO:0000256" key="7">
    <source>
        <dbReference type="ARBA" id="ARBA00023040"/>
    </source>
</evidence>
<feature type="transmembrane region" description="Helical" evidence="12">
    <location>
        <begin position="520"/>
        <end position="545"/>
    </location>
</feature>
<dbReference type="KEGG" id="gsh:117354861"/>
<keyword evidence="9" id="KW-0675">Receptor</keyword>
<evidence type="ECO:0000256" key="3">
    <source>
        <dbReference type="ARBA" id="ARBA00022475"/>
    </source>
</evidence>
<sequence>MVFATEEINQNSQLLPNLILGFKIYDSCYSESAAIESTMGFLSRMQGMVPNYKCGHEQTNLAAVIGDSPSSSSVSMARILGLSMFPQISYGSALPSLADKLQFPSFVRTVGTVDSQPTAVAQLLIHFNWTWVGLIASNNDYGEQGSRKLKEEMARNGICISFAKSLFSQPSKEHLVYLANIIKTSTANIIILYAYATELAALLEEVKAEMITGKVWIAVGSWLPSAVFSNMDLWDILNGTLGLAKYSSDIPGFRDFLYSIHPSKYPKDIFIRSFWEKIFNCRWRENRNQSDVERSQIKGNVPVCNGKEELVGLDSSVYDVSNFRLACAVSNAVYAVAHAIHNMMSCRSGLGPFFNGTCANIHDFQPWQLFYYIKNVKFWNTGGERVAFDEQGELKGLYDVVNWQVTSDGKGSFVKVGVFDDWGPKGQKLMFEQNEILWGRLHTQVPRSICTESCPQGYRKVAREGQPMCCYDCISCPEGEISNQTDTHECLKCPEDQWSNENLNKCIPKVIEFLAFEEPLGITLASLSSIFSLLTMSVLCIFIKYRDTAIVKANNRNVSYLLLLALLLCFLCSFLFIGHPWKITCLIRQAVFGIVFTLSLSCVLAKTITVVIAFNATKPNSSLKRWIGSYIPNAVILICSGLQVLICISWVTIYPSSPEPNRNVSKDRIIMECKEGSIVFFSVMLSFMGLLATITLVVAFLARKLPDGFNEAKCITFSMLVFTSVWISFILAYASTKGKYMVAVELFAILASSFGLLCCVFFPKCHIIILRPKMNSRDNLTGKKK</sequence>
<dbReference type="Proteomes" id="UP000515159">
    <property type="component" value="Chromosome 2"/>
</dbReference>
<evidence type="ECO:0000256" key="12">
    <source>
        <dbReference type="SAM" id="Phobius"/>
    </source>
</evidence>
<dbReference type="PRINTS" id="PR00248">
    <property type="entry name" value="GPCRMGR"/>
</dbReference>
<dbReference type="InterPro" id="IPR000068">
    <property type="entry name" value="GPCR_3_Ca_sens_rcpt-rel"/>
</dbReference>
<keyword evidence="10" id="KW-0325">Glycoprotein</keyword>
<keyword evidence="11" id="KW-0807">Transducer</keyword>
<keyword evidence="6 12" id="KW-1133">Transmembrane helix</keyword>
<dbReference type="InterPro" id="IPR038550">
    <property type="entry name" value="GPCR_3_9-Cys_sf"/>
</dbReference>
<dbReference type="CDD" id="cd06365">
    <property type="entry name" value="PBP1_pheromone_receptor"/>
    <property type="match status" value="1"/>
</dbReference>
<organism evidence="14 15">
    <name type="scientific">Geotrypetes seraphini</name>
    <name type="common">Gaboon caecilian</name>
    <name type="synonym">Caecilia seraphini</name>
    <dbReference type="NCBI Taxonomy" id="260995"/>
    <lineage>
        <taxon>Eukaryota</taxon>
        <taxon>Metazoa</taxon>
        <taxon>Chordata</taxon>
        <taxon>Craniata</taxon>
        <taxon>Vertebrata</taxon>
        <taxon>Euteleostomi</taxon>
        <taxon>Amphibia</taxon>
        <taxon>Gymnophiona</taxon>
        <taxon>Geotrypetes</taxon>
    </lineage>
</organism>
<keyword evidence="14" id="KW-1185">Reference proteome</keyword>
<evidence type="ECO:0000259" key="13">
    <source>
        <dbReference type="PROSITE" id="PS50259"/>
    </source>
</evidence>
<dbReference type="AlphaFoldDB" id="A0A6P8QML3"/>
<comment type="similarity">
    <text evidence="2">Belongs to the G-protein coupled receptor 3 family.</text>
</comment>